<dbReference type="SUPFAM" id="SSF64005">
    <property type="entry name" value="Undecaprenyl diphosphate synthase"/>
    <property type="match status" value="1"/>
</dbReference>
<evidence type="ECO:0008006" key="9">
    <source>
        <dbReference type="Google" id="ProtNLM"/>
    </source>
</evidence>
<reference evidence="7 8" key="1">
    <citation type="submission" date="2024-10" db="EMBL/GenBank/DDBJ databases">
        <title>Updated reference genomes for cyclostephanoid diatoms.</title>
        <authorList>
            <person name="Roberts W.R."/>
            <person name="Alverson A.J."/>
        </authorList>
    </citation>
    <scope>NUCLEOTIDE SEQUENCE [LARGE SCALE GENOMIC DNA]</scope>
    <source>
        <strain evidence="7 8">AJA010-31</strain>
    </source>
</reference>
<comment type="cofactor">
    <cofactor evidence="1">
        <name>Mg(2+)</name>
        <dbReference type="ChEBI" id="CHEBI:18420"/>
    </cofactor>
</comment>
<dbReference type="Pfam" id="PF01255">
    <property type="entry name" value="Prenyltransf"/>
    <property type="match status" value="1"/>
</dbReference>
<accession>A0ABD3QGJ4</accession>
<dbReference type="HAMAP" id="MF_01139">
    <property type="entry name" value="ISPT"/>
    <property type="match status" value="1"/>
</dbReference>
<evidence type="ECO:0000313" key="8">
    <source>
        <dbReference type="Proteomes" id="UP001530400"/>
    </source>
</evidence>
<name>A0ABD3QGJ4_9STRA</name>
<dbReference type="GO" id="GO:0016765">
    <property type="term" value="F:transferase activity, transferring alkyl or aryl (other than methyl) groups"/>
    <property type="evidence" value="ECO:0007669"/>
    <property type="project" value="UniProtKB-ARBA"/>
</dbReference>
<comment type="similarity">
    <text evidence="2">Belongs to the UPP synthase family.</text>
</comment>
<keyword evidence="6" id="KW-0472">Membrane</keyword>
<dbReference type="FunFam" id="3.40.1180.10:FF:000003">
    <property type="entry name" value="Isoprenyl transferase 2"/>
    <property type="match status" value="1"/>
</dbReference>
<dbReference type="InterPro" id="IPR018520">
    <property type="entry name" value="UPP_synth-like_CS"/>
</dbReference>
<evidence type="ECO:0000256" key="2">
    <source>
        <dbReference type="ARBA" id="ARBA00005432"/>
    </source>
</evidence>
<proteinExistence type="inferred from homology"/>
<keyword evidence="4" id="KW-0479">Metal-binding</keyword>
<dbReference type="PANTHER" id="PTHR10291:SF43">
    <property type="entry name" value="DEHYDRODOLICHYL DIPHOSPHATE SYNTHASE COMPLEX SUBUNIT DHDDS"/>
    <property type="match status" value="1"/>
</dbReference>
<dbReference type="InterPro" id="IPR036424">
    <property type="entry name" value="UPP_synth-like_sf"/>
</dbReference>
<protein>
    <recommendedName>
        <fullName evidence="9">Alkyl transferase</fullName>
    </recommendedName>
</protein>
<dbReference type="Gene3D" id="3.40.1180.10">
    <property type="entry name" value="Decaprenyl diphosphate synthase-like"/>
    <property type="match status" value="1"/>
</dbReference>
<evidence type="ECO:0000256" key="6">
    <source>
        <dbReference type="SAM" id="Phobius"/>
    </source>
</evidence>
<dbReference type="CDD" id="cd00475">
    <property type="entry name" value="Cis_IPPS"/>
    <property type="match status" value="1"/>
</dbReference>
<dbReference type="EMBL" id="JALLPJ020000212">
    <property type="protein sequence ID" value="KAL3798591.1"/>
    <property type="molecule type" value="Genomic_DNA"/>
</dbReference>
<evidence type="ECO:0000256" key="4">
    <source>
        <dbReference type="ARBA" id="ARBA00022723"/>
    </source>
</evidence>
<dbReference type="PANTHER" id="PTHR10291">
    <property type="entry name" value="DEHYDRODOLICHYL DIPHOSPHATE SYNTHASE FAMILY MEMBER"/>
    <property type="match status" value="1"/>
</dbReference>
<keyword evidence="3" id="KW-0808">Transferase</keyword>
<sequence length="435" mass="49308">MAAQNWKSRAESVLSQFINSDDSLHVKSFITDDVAPSYLQDNSSTNALSCSYGVYDRLLGCDCIDGAVGHVGNGPCFSVVLAWIKLALGRVMRMYLSNPLLLALVPLFMGVGLGFWIGRRSVSSSRCYRANIQPKNHISLWKSTTDFVLVLFVNVSAHLFHVSRLFQSRQSNDSELFVEERDEVTRQELRSQESTRESGVDLKLVPRHIAVIMDGNRRYGKAKYGNATRGHWDGSKTLIEFTKWCMAEGVQALTVYAFSTENWDRDPAEVSALMSIFCKYCEELRVEALQRGIQIHVLETESERVPPDVREGIDRMVSQTKHCDKFTMNICLSYGARGEIVNACKKITKEVLNGSIDLDQIGEDHLQKMMLTGHCCDPDVVIRTSGEERLSNFLLWQSAYSELFFLKKQWPELKKEDLIGVIRGYAEGRERRYGK</sequence>
<dbReference type="Proteomes" id="UP001530400">
    <property type="component" value="Unassembled WGS sequence"/>
</dbReference>
<dbReference type="InterPro" id="IPR001441">
    <property type="entry name" value="UPP_synth-like"/>
</dbReference>
<dbReference type="AlphaFoldDB" id="A0ABD3QGJ4"/>
<keyword evidence="5" id="KW-0460">Magnesium</keyword>
<dbReference type="NCBIfam" id="TIGR00055">
    <property type="entry name" value="uppS"/>
    <property type="match status" value="1"/>
</dbReference>
<dbReference type="GO" id="GO:0046872">
    <property type="term" value="F:metal ion binding"/>
    <property type="evidence" value="ECO:0007669"/>
    <property type="project" value="UniProtKB-KW"/>
</dbReference>
<organism evidence="7 8">
    <name type="scientific">Cyclotella atomus</name>
    <dbReference type="NCBI Taxonomy" id="382360"/>
    <lineage>
        <taxon>Eukaryota</taxon>
        <taxon>Sar</taxon>
        <taxon>Stramenopiles</taxon>
        <taxon>Ochrophyta</taxon>
        <taxon>Bacillariophyta</taxon>
        <taxon>Coscinodiscophyceae</taxon>
        <taxon>Thalassiosirophycidae</taxon>
        <taxon>Stephanodiscales</taxon>
        <taxon>Stephanodiscaceae</taxon>
        <taxon>Cyclotella</taxon>
    </lineage>
</organism>
<dbReference type="PROSITE" id="PS01066">
    <property type="entry name" value="UPP_SYNTHASE"/>
    <property type="match status" value="1"/>
</dbReference>
<evidence type="ECO:0000256" key="3">
    <source>
        <dbReference type="ARBA" id="ARBA00022679"/>
    </source>
</evidence>
<keyword evidence="8" id="KW-1185">Reference proteome</keyword>
<comment type="caution">
    <text evidence="7">The sequence shown here is derived from an EMBL/GenBank/DDBJ whole genome shotgun (WGS) entry which is preliminary data.</text>
</comment>
<gene>
    <name evidence="7" type="ORF">ACHAWO_014000</name>
</gene>
<evidence type="ECO:0000256" key="1">
    <source>
        <dbReference type="ARBA" id="ARBA00001946"/>
    </source>
</evidence>
<evidence type="ECO:0000313" key="7">
    <source>
        <dbReference type="EMBL" id="KAL3798591.1"/>
    </source>
</evidence>
<keyword evidence="6" id="KW-0812">Transmembrane</keyword>
<keyword evidence="6" id="KW-1133">Transmembrane helix</keyword>
<evidence type="ECO:0000256" key="5">
    <source>
        <dbReference type="ARBA" id="ARBA00022842"/>
    </source>
</evidence>
<feature type="transmembrane region" description="Helical" evidence="6">
    <location>
        <begin position="100"/>
        <end position="118"/>
    </location>
</feature>